<keyword evidence="2" id="KW-1185">Reference proteome</keyword>
<sequence>MAAISAAQTELALLETQIMVSARNNLPLQDSVDQIVAIKARIAQIYSDRDIVKAQIRKQECYEFSEKVGKLLAHKARQKETRDVLPQLKMTVDR</sequence>
<dbReference type="AlphaFoldDB" id="A0AAV7VVE6"/>
<organism evidence="1 2">
    <name type="scientific">Pleurodeles waltl</name>
    <name type="common">Iberian ribbed newt</name>
    <dbReference type="NCBI Taxonomy" id="8319"/>
    <lineage>
        <taxon>Eukaryota</taxon>
        <taxon>Metazoa</taxon>
        <taxon>Chordata</taxon>
        <taxon>Craniata</taxon>
        <taxon>Vertebrata</taxon>
        <taxon>Euteleostomi</taxon>
        <taxon>Amphibia</taxon>
        <taxon>Batrachia</taxon>
        <taxon>Caudata</taxon>
        <taxon>Salamandroidea</taxon>
        <taxon>Salamandridae</taxon>
        <taxon>Pleurodelinae</taxon>
        <taxon>Pleurodeles</taxon>
    </lineage>
</organism>
<reference evidence="1" key="1">
    <citation type="journal article" date="2022" name="bioRxiv">
        <title>Sequencing and chromosome-scale assembly of the giantPleurodeles waltlgenome.</title>
        <authorList>
            <person name="Brown T."/>
            <person name="Elewa A."/>
            <person name="Iarovenko S."/>
            <person name="Subramanian E."/>
            <person name="Araus A.J."/>
            <person name="Petzold A."/>
            <person name="Susuki M."/>
            <person name="Suzuki K.-i.T."/>
            <person name="Hayashi T."/>
            <person name="Toyoda A."/>
            <person name="Oliveira C."/>
            <person name="Osipova E."/>
            <person name="Leigh N.D."/>
            <person name="Simon A."/>
            <person name="Yun M.H."/>
        </authorList>
    </citation>
    <scope>NUCLEOTIDE SEQUENCE</scope>
    <source>
        <strain evidence="1">20211129_DDA</strain>
        <tissue evidence="1">Liver</tissue>
    </source>
</reference>
<protein>
    <submittedName>
        <fullName evidence="1">Uncharacterized protein</fullName>
    </submittedName>
</protein>
<name>A0AAV7VVE6_PLEWA</name>
<comment type="caution">
    <text evidence="1">The sequence shown here is derived from an EMBL/GenBank/DDBJ whole genome shotgun (WGS) entry which is preliminary data.</text>
</comment>
<dbReference type="Proteomes" id="UP001066276">
    <property type="component" value="Chromosome 2_1"/>
</dbReference>
<evidence type="ECO:0000313" key="1">
    <source>
        <dbReference type="EMBL" id="KAJ1204526.1"/>
    </source>
</evidence>
<dbReference type="EMBL" id="JANPWB010000003">
    <property type="protein sequence ID" value="KAJ1204526.1"/>
    <property type="molecule type" value="Genomic_DNA"/>
</dbReference>
<accession>A0AAV7VVE6</accession>
<gene>
    <name evidence="1" type="ORF">NDU88_008303</name>
</gene>
<proteinExistence type="predicted"/>
<evidence type="ECO:0000313" key="2">
    <source>
        <dbReference type="Proteomes" id="UP001066276"/>
    </source>
</evidence>